<dbReference type="PANTHER" id="PTHR43798">
    <property type="entry name" value="MONOACYLGLYCEROL LIPASE"/>
    <property type="match status" value="1"/>
</dbReference>
<accession>A0A511H9R3</accession>
<evidence type="ECO:0000313" key="2">
    <source>
        <dbReference type="EMBL" id="GEL70287.1"/>
    </source>
</evidence>
<sequence>MSLAYPRQPGRVPRMPMLTVNRTELYYEDSGGTGVPIVFSHGLLWSCRLFDPQVEALCGRYRCIAYDHRGQGQSAVPPARVIDMETVYLDAVALIERLGVGPCHFVGLSMGGFVGMRIAARRPDLLRSLVLMETSADPEPLHNVPRYTLLNLTARLAGLRPVADPVMRIMFGRSFMTDPNRAEERSRWRTRLMENRRDIWRAVNGVIERRGVAHEIPHIRVPTLVVVGAEDTATVPAKAQRLHRLIPGSRLVTLPRGGHSSTVEEPALVNATLGTFLDAQSETRTSRAV</sequence>
<keyword evidence="2" id="KW-0378">Hydrolase</keyword>
<proteinExistence type="predicted"/>
<dbReference type="PRINTS" id="PR00111">
    <property type="entry name" value="ABHYDROLASE"/>
</dbReference>
<dbReference type="EMBL" id="BJVY01000009">
    <property type="protein sequence ID" value="GEL70287.1"/>
    <property type="molecule type" value="Genomic_DNA"/>
</dbReference>
<protein>
    <submittedName>
        <fullName evidence="2">Hydrolase</fullName>
    </submittedName>
</protein>
<feature type="domain" description="AB hydrolase-1" evidence="1">
    <location>
        <begin position="36"/>
        <end position="266"/>
    </location>
</feature>
<dbReference type="Gene3D" id="3.40.50.1820">
    <property type="entry name" value="alpha/beta hydrolase"/>
    <property type="match status" value="1"/>
</dbReference>
<organism evidence="2 3">
    <name type="scientific">Myxococcus virescens</name>
    <dbReference type="NCBI Taxonomy" id="83456"/>
    <lineage>
        <taxon>Bacteria</taxon>
        <taxon>Pseudomonadati</taxon>
        <taxon>Myxococcota</taxon>
        <taxon>Myxococcia</taxon>
        <taxon>Myxococcales</taxon>
        <taxon>Cystobacterineae</taxon>
        <taxon>Myxococcaceae</taxon>
        <taxon>Myxococcus</taxon>
    </lineage>
</organism>
<comment type="caution">
    <text evidence="2">The sequence shown here is derived from an EMBL/GenBank/DDBJ whole genome shotgun (WGS) entry which is preliminary data.</text>
</comment>
<dbReference type="InterPro" id="IPR000073">
    <property type="entry name" value="AB_hydrolase_1"/>
</dbReference>
<dbReference type="SUPFAM" id="SSF53474">
    <property type="entry name" value="alpha/beta-Hydrolases"/>
    <property type="match status" value="1"/>
</dbReference>
<evidence type="ECO:0000259" key="1">
    <source>
        <dbReference type="Pfam" id="PF00561"/>
    </source>
</evidence>
<evidence type="ECO:0000313" key="3">
    <source>
        <dbReference type="Proteomes" id="UP000321224"/>
    </source>
</evidence>
<name>A0A511H9R3_9BACT</name>
<dbReference type="InterPro" id="IPR029058">
    <property type="entry name" value="AB_hydrolase_fold"/>
</dbReference>
<dbReference type="Proteomes" id="UP000321224">
    <property type="component" value="Unassembled WGS sequence"/>
</dbReference>
<dbReference type="InterPro" id="IPR050266">
    <property type="entry name" value="AB_hydrolase_sf"/>
</dbReference>
<dbReference type="GO" id="GO:0016787">
    <property type="term" value="F:hydrolase activity"/>
    <property type="evidence" value="ECO:0007669"/>
    <property type="project" value="UniProtKB-KW"/>
</dbReference>
<dbReference type="Pfam" id="PF00561">
    <property type="entry name" value="Abhydrolase_1"/>
    <property type="match status" value="1"/>
</dbReference>
<dbReference type="PANTHER" id="PTHR43798:SF29">
    <property type="entry name" value="AB HYDROLASE-1 DOMAIN-CONTAINING PROTEIN"/>
    <property type="match status" value="1"/>
</dbReference>
<reference evidence="2 3" key="1">
    <citation type="submission" date="2019-07" db="EMBL/GenBank/DDBJ databases">
        <title>Whole genome shotgun sequence of Myxococcus virescens NBRC 100334.</title>
        <authorList>
            <person name="Hosoyama A."/>
            <person name="Uohara A."/>
            <person name="Ohji S."/>
            <person name="Ichikawa N."/>
        </authorList>
    </citation>
    <scope>NUCLEOTIDE SEQUENCE [LARGE SCALE GENOMIC DNA]</scope>
    <source>
        <strain evidence="2 3">NBRC 100334</strain>
    </source>
</reference>
<dbReference type="AlphaFoldDB" id="A0A511H9R3"/>
<gene>
    <name evidence="2" type="ORF">MVI01_20710</name>
</gene>